<gene>
    <name evidence="1" type="ORF">NLU13_1095</name>
</gene>
<dbReference type="PANTHER" id="PTHR43563:SF1">
    <property type="entry name" value="AMINE OXIDASE [FLAVIN-CONTAINING] B"/>
    <property type="match status" value="1"/>
</dbReference>
<evidence type="ECO:0000313" key="1">
    <source>
        <dbReference type="EMBL" id="KAK0391595.1"/>
    </source>
</evidence>
<accession>A0AA39LC18</accession>
<dbReference type="GO" id="GO:0016491">
    <property type="term" value="F:oxidoreductase activity"/>
    <property type="evidence" value="ECO:0007669"/>
    <property type="project" value="UniProtKB-ARBA"/>
</dbReference>
<dbReference type="InterPro" id="IPR036188">
    <property type="entry name" value="FAD/NAD-bd_sf"/>
</dbReference>
<dbReference type="PANTHER" id="PTHR43563">
    <property type="entry name" value="AMINE OXIDASE"/>
    <property type="match status" value="1"/>
</dbReference>
<evidence type="ECO:0000313" key="2">
    <source>
        <dbReference type="Proteomes" id="UP001175261"/>
    </source>
</evidence>
<name>A0AA39LC18_SARSR</name>
<dbReference type="Gene3D" id="3.30.70.1990">
    <property type="match status" value="1"/>
</dbReference>
<dbReference type="Gene3D" id="3.50.50.60">
    <property type="entry name" value="FAD/NAD(P)-binding domain"/>
    <property type="match status" value="1"/>
</dbReference>
<organism evidence="1 2">
    <name type="scientific">Sarocladium strictum</name>
    <name type="common">Black bundle disease fungus</name>
    <name type="synonym">Acremonium strictum</name>
    <dbReference type="NCBI Taxonomy" id="5046"/>
    <lineage>
        <taxon>Eukaryota</taxon>
        <taxon>Fungi</taxon>
        <taxon>Dikarya</taxon>
        <taxon>Ascomycota</taxon>
        <taxon>Pezizomycotina</taxon>
        <taxon>Sordariomycetes</taxon>
        <taxon>Hypocreomycetidae</taxon>
        <taxon>Hypocreales</taxon>
        <taxon>Sarocladiaceae</taxon>
        <taxon>Sarocladium</taxon>
    </lineage>
</organism>
<proteinExistence type="predicted"/>
<dbReference type="Pfam" id="PF13450">
    <property type="entry name" value="NAD_binding_8"/>
    <property type="match status" value="1"/>
</dbReference>
<dbReference type="EMBL" id="JAPDFR010000001">
    <property type="protein sequence ID" value="KAK0391595.1"/>
    <property type="molecule type" value="Genomic_DNA"/>
</dbReference>
<sequence length="510" mass="54747">MKDHRPSFSWILESLFPSKSPSLTDSDLTMRFSQLSTALWASSLPQALASPHKRARSGNDGACIDVDVAIIGGGSAGIHAAISLKDAGANVVVIEKKSQIGGHAETYVNPQNNVKANIGVVIFQDTPIVQNYFDRLKVPSTKVNTSALSLGEHKSYDFKLGIPVPAQTPQQQAASQQAIGAAMQAYMANVLPKYPWIDQGWFIPQPVPEELTLPFGQFAQKYGFAALLPVISQFNWYPGNITTIPALYGIKSWGPGLINSFLNGFIVPTSGDTRSIYNAAAAELGNSVLLNSTVVHVDRHDHGVKLVVKQQNQKAKKINARKLIIAVPQTIENIGSYDLSEGERSLFSKFSALTYMAGVANIPGLNVSLTNVGALTPANVPLIPGSNAYNAFGSPGQFLLGVAFDRADTTDEDSKAVIRRELATLAKVGAVPADAAAKVTFPYLSNHAPFNLRVSSQDIAAGFYKKLLSLEGSRNTYWTGAAFAGHNSGVIWAWNEGTMLPQIKKDLGLK</sequence>
<keyword evidence="2" id="KW-1185">Reference proteome</keyword>
<dbReference type="SUPFAM" id="SSF51905">
    <property type="entry name" value="FAD/NAD(P)-binding domain"/>
    <property type="match status" value="1"/>
</dbReference>
<dbReference type="Proteomes" id="UP001175261">
    <property type="component" value="Unassembled WGS sequence"/>
</dbReference>
<dbReference type="Gene3D" id="1.10.405.20">
    <property type="match status" value="1"/>
</dbReference>
<dbReference type="InterPro" id="IPR050703">
    <property type="entry name" value="Flavin_MAO"/>
</dbReference>
<protein>
    <submittedName>
        <fullName evidence="1">Uncharacterized protein</fullName>
    </submittedName>
</protein>
<reference evidence="1" key="1">
    <citation type="submission" date="2022-10" db="EMBL/GenBank/DDBJ databases">
        <title>Determination and structural analysis of whole genome sequence of Sarocladium strictum F4-1.</title>
        <authorList>
            <person name="Hu L."/>
            <person name="Jiang Y."/>
        </authorList>
    </citation>
    <scope>NUCLEOTIDE SEQUENCE</scope>
    <source>
        <strain evidence="1">F4-1</strain>
    </source>
</reference>
<comment type="caution">
    <text evidence="1">The sequence shown here is derived from an EMBL/GenBank/DDBJ whole genome shotgun (WGS) entry which is preliminary data.</text>
</comment>
<dbReference type="AlphaFoldDB" id="A0AA39LC18"/>